<sequence length="201" mass="22893">MSGNTEKEFKPVTVDKPIPDTFDLGNLAAFDPNPLENDKLANAEQKEQYLTAVTRDNVQLLINQILSLPLKTTTDTHGSSTGQDSTMTLVQLPQPITLLPREKAIPKDKPLTKWQKFAVKKGIKPKARDGKMVYDEDTGEWAPKWGYKGKNKSLDDQWLVEIDDKVKNTPDELIDPRSLHRAERKRLVKKNELQHKRNLRG</sequence>
<dbReference type="HOGENOM" id="CLU_065163_2_1_1"/>
<evidence type="ECO:0000256" key="1">
    <source>
        <dbReference type="ARBA" id="ARBA00004123"/>
    </source>
</evidence>
<dbReference type="eggNOG" id="KOG1765">
    <property type="taxonomic scope" value="Eukaryota"/>
</dbReference>
<keyword evidence="7" id="KW-1185">Reference proteome</keyword>
<dbReference type="STRING" id="590646.G3B1G1"/>
<dbReference type="GO" id="GO:0005634">
    <property type="term" value="C:nucleus"/>
    <property type="evidence" value="ECO:0007669"/>
    <property type="project" value="UniProtKB-SubCell"/>
</dbReference>
<name>G3B1G1_CANTC</name>
<comment type="subcellular location">
    <subcellularLocation>
        <location evidence="1 5">Nucleus</location>
    </subcellularLocation>
</comment>
<proteinExistence type="inferred from homology"/>
<evidence type="ECO:0000256" key="4">
    <source>
        <dbReference type="ARBA" id="ARBA00023242"/>
    </source>
</evidence>
<protein>
    <recommendedName>
        <fullName evidence="5">Ribosome biogenesis regulatory protein</fullName>
    </recommendedName>
</protein>
<evidence type="ECO:0000313" key="6">
    <source>
        <dbReference type="EMBL" id="EGV64965.1"/>
    </source>
</evidence>
<keyword evidence="4 5" id="KW-0539">Nucleus</keyword>
<dbReference type="EMBL" id="GL996515">
    <property type="protein sequence ID" value="EGV64965.1"/>
    <property type="molecule type" value="Genomic_DNA"/>
</dbReference>
<organism evidence="7">
    <name type="scientific">Candida tenuis (strain ATCC 10573 / BCRC 21748 / CBS 615 / JCM 9827 / NBRC 10315 / NRRL Y-1498 / VKM Y-70)</name>
    <name type="common">Yeast</name>
    <name type="synonym">Yamadazyma tenuis</name>
    <dbReference type="NCBI Taxonomy" id="590646"/>
    <lineage>
        <taxon>Eukaryota</taxon>
        <taxon>Fungi</taxon>
        <taxon>Dikarya</taxon>
        <taxon>Ascomycota</taxon>
        <taxon>Saccharomycotina</taxon>
        <taxon>Pichiomycetes</taxon>
        <taxon>Debaryomycetaceae</taxon>
        <taxon>Yamadazyma</taxon>
    </lineage>
</organism>
<gene>
    <name evidence="6" type="ORF">CANTEDRAFT_113709</name>
</gene>
<evidence type="ECO:0000313" key="7">
    <source>
        <dbReference type="Proteomes" id="UP000000707"/>
    </source>
</evidence>
<keyword evidence="3 5" id="KW-0690">Ribosome biogenesis</keyword>
<dbReference type="Proteomes" id="UP000000707">
    <property type="component" value="Unassembled WGS sequence"/>
</dbReference>
<dbReference type="AlphaFoldDB" id="G3B1G1"/>
<dbReference type="InterPro" id="IPR007023">
    <property type="entry name" value="Ribosom_reg"/>
</dbReference>
<comment type="function">
    <text evidence="5">Involved in ribosomal large subunit assembly.</text>
</comment>
<dbReference type="OrthoDB" id="28455at2759"/>
<reference evidence="6 7" key="1">
    <citation type="journal article" date="2011" name="Proc. Natl. Acad. Sci. U.S.A.">
        <title>Comparative genomics of xylose-fermenting fungi for enhanced biofuel production.</title>
        <authorList>
            <person name="Wohlbach D.J."/>
            <person name="Kuo A."/>
            <person name="Sato T.K."/>
            <person name="Potts K.M."/>
            <person name="Salamov A.A."/>
            <person name="LaButti K.M."/>
            <person name="Sun H."/>
            <person name="Clum A."/>
            <person name="Pangilinan J.L."/>
            <person name="Lindquist E.A."/>
            <person name="Lucas S."/>
            <person name="Lapidus A."/>
            <person name="Jin M."/>
            <person name="Gunawan C."/>
            <person name="Balan V."/>
            <person name="Dale B.E."/>
            <person name="Jeffries T.W."/>
            <person name="Zinkel R."/>
            <person name="Barry K.W."/>
            <person name="Grigoriev I.V."/>
            <person name="Gasch A.P."/>
        </authorList>
    </citation>
    <scope>NUCLEOTIDE SEQUENCE [LARGE SCALE GENOMIC DNA]</scope>
    <source>
        <strain evidence="7">ATCC 10573 / BCRC 21748 / CBS 615 / JCM 9827 / NBRC 10315 / NRRL Y-1498 / VKM Y-70</strain>
    </source>
</reference>
<dbReference type="Pfam" id="PF04939">
    <property type="entry name" value="RRS1"/>
    <property type="match status" value="1"/>
</dbReference>
<dbReference type="GO" id="GO:0042254">
    <property type="term" value="P:ribosome biogenesis"/>
    <property type="evidence" value="ECO:0007669"/>
    <property type="project" value="UniProtKB-KW"/>
</dbReference>
<evidence type="ECO:0000256" key="2">
    <source>
        <dbReference type="ARBA" id="ARBA00010077"/>
    </source>
</evidence>
<accession>G3B1G1</accession>
<comment type="similarity">
    <text evidence="2 5">Belongs to the RRS1 family.</text>
</comment>
<evidence type="ECO:0000256" key="3">
    <source>
        <dbReference type="ARBA" id="ARBA00022517"/>
    </source>
</evidence>
<evidence type="ECO:0000256" key="5">
    <source>
        <dbReference type="RuleBase" id="RU364132"/>
    </source>
</evidence>